<keyword evidence="5" id="KW-1185">Reference proteome</keyword>
<evidence type="ECO:0000256" key="2">
    <source>
        <dbReference type="ARBA" id="ARBA00022692"/>
    </source>
</evidence>
<dbReference type="GO" id="GO:0098700">
    <property type="term" value="P:neurotransmitter loading into synaptic vesicle"/>
    <property type="evidence" value="ECO:0007669"/>
    <property type="project" value="TreeGrafter"/>
</dbReference>
<evidence type="ECO:0000313" key="5">
    <source>
        <dbReference type="Proteomes" id="UP000095280"/>
    </source>
</evidence>
<dbReference type="GO" id="GO:0050803">
    <property type="term" value="P:regulation of synapse structure or activity"/>
    <property type="evidence" value="ECO:0007669"/>
    <property type="project" value="TreeGrafter"/>
</dbReference>
<dbReference type="PANTHER" id="PTHR11662:SF456">
    <property type="entry name" value="VESICULAR GLUTAMATE TRANSPORTER, ISOFORM A"/>
    <property type="match status" value="1"/>
</dbReference>
<keyword evidence="3" id="KW-1133">Transmembrane helix</keyword>
<dbReference type="GO" id="GO:0005326">
    <property type="term" value="F:neurotransmitter transmembrane transporter activity"/>
    <property type="evidence" value="ECO:0007669"/>
    <property type="project" value="TreeGrafter"/>
</dbReference>
<accession>A0A1I8FDY1</accession>
<organism evidence="5 6">
    <name type="scientific">Macrostomum lignano</name>
    <dbReference type="NCBI Taxonomy" id="282301"/>
    <lineage>
        <taxon>Eukaryota</taxon>
        <taxon>Metazoa</taxon>
        <taxon>Spiralia</taxon>
        <taxon>Lophotrochozoa</taxon>
        <taxon>Platyhelminthes</taxon>
        <taxon>Rhabditophora</taxon>
        <taxon>Macrostomorpha</taxon>
        <taxon>Macrostomida</taxon>
        <taxon>Macrostomidae</taxon>
        <taxon>Macrostomum</taxon>
    </lineage>
</organism>
<evidence type="ECO:0000256" key="3">
    <source>
        <dbReference type="ARBA" id="ARBA00022989"/>
    </source>
</evidence>
<reference evidence="6" key="1">
    <citation type="submission" date="2016-11" db="UniProtKB">
        <authorList>
            <consortium name="WormBaseParasite"/>
        </authorList>
    </citation>
    <scope>IDENTIFICATION</scope>
</reference>
<keyword evidence="4" id="KW-0472">Membrane</keyword>
<protein>
    <submittedName>
        <fullName evidence="6">Aa_trans domain-containing protein</fullName>
    </submittedName>
</protein>
<dbReference type="PANTHER" id="PTHR11662">
    <property type="entry name" value="SOLUTE CARRIER FAMILY 17"/>
    <property type="match status" value="1"/>
</dbReference>
<dbReference type="GO" id="GO:0005313">
    <property type="term" value="F:L-glutamate transmembrane transporter activity"/>
    <property type="evidence" value="ECO:0007669"/>
    <property type="project" value="TreeGrafter"/>
</dbReference>
<sequence>SPWLDWNVFSETTGWHLSRLRELLCNWLQTTAAQMKLLDDEYPDSTARSHSEPEDLLSLGFRGNWMSTLACEVLHWAIVNCLIDACTAGRAERAEGRSRCWTTVRAPPNQAGGLHVLGPTNRLIDDFLDPLLTSTVRDIGCRLQERSREHAGNIPAALHSFARRDTTLLRRLPLRKLRSGLEGADVAGAHPDGAVRQPDRRAGIAPVQLPHREFDASQLVVRSCRSRAERHPAGRLGITVAEQPSVQELRGRCRTGGDEAGPHRVPERPASDFELDIPESLTVTTPAPRGAVAGIRGGRGGELILLGLPDHPASRCIIANKLSATRAFGLATVISSALNMLLPLAMSASYGFTILIRFLQGLAEVRIGTRAAPIPPVSEFGAIGAPPHELSQLANIAFCGSNVGSCDTPWKSIFTSLPVLAVIVMEIAHGWGILPAHCGSPPSFFCDVFQFDLTQVSGFVSAMPHLLTSVIVPIGGCTARLPQQWALQLR</sequence>
<proteinExistence type="predicted"/>
<dbReference type="AlphaFoldDB" id="A0A1I8FDY1"/>
<dbReference type="InterPro" id="IPR050382">
    <property type="entry name" value="MFS_Na/Anion_cotransporter"/>
</dbReference>
<dbReference type="WBParaSite" id="maker-unitig_30124-snap-gene-0.3-mRNA-1">
    <property type="protein sequence ID" value="maker-unitig_30124-snap-gene-0.3-mRNA-1"/>
    <property type="gene ID" value="maker-unitig_30124-snap-gene-0.3"/>
</dbReference>
<dbReference type="Proteomes" id="UP000095280">
    <property type="component" value="Unplaced"/>
</dbReference>
<keyword evidence="2" id="KW-0812">Transmembrane</keyword>
<dbReference type="GO" id="GO:0035249">
    <property type="term" value="P:synaptic transmission, glutamatergic"/>
    <property type="evidence" value="ECO:0007669"/>
    <property type="project" value="TreeGrafter"/>
</dbReference>
<evidence type="ECO:0000256" key="1">
    <source>
        <dbReference type="ARBA" id="ARBA00004141"/>
    </source>
</evidence>
<evidence type="ECO:0000313" key="6">
    <source>
        <dbReference type="WBParaSite" id="maker-unitig_30124-snap-gene-0.3-mRNA-1"/>
    </source>
</evidence>
<evidence type="ECO:0000256" key="4">
    <source>
        <dbReference type="ARBA" id="ARBA00023136"/>
    </source>
</evidence>
<dbReference type="GO" id="GO:0030672">
    <property type="term" value="C:synaptic vesicle membrane"/>
    <property type="evidence" value="ECO:0007669"/>
    <property type="project" value="TreeGrafter"/>
</dbReference>
<comment type="subcellular location">
    <subcellularLocation>
        <location evidence="1">Membrane</location>
        <topology evidence="1">Multi-pass membrane protein</topology>
    </subcellularLocation>
</comment>
<name>A0A1I8FDY1_9PLAT</name>
<dbReference type="GO" id="GO:0060076">
    <property type="term" value="C:excitatory synapse"/>
    <property type="evidence" value="ECO:0007669"/>
    <property type="project" value="TreeGrafter"/>
</dbReference>